<keyword evidence="7 10" id="KW-0862">Zinc</keyword>
<reference evidence="14" key="1">
    <citation type="submission" date="2013-05" db="EMBL/GenBank/DDBJ databases">
        <authorList>
            <person name="Harkins D.M."/>
            <person name="Durkin A.S."/>
            <person name="Brinkac L.M."/>
            <person name="Haft D.H."/>
            <person name="Selengut J.D."/>
            <person name="Sanka R."/>
            <person name="DePew J."/>
            <person name="Purushe J."/>
            <person name="Hartskeerl R.A."/>
            <person name="Ahmed A."/>
            <person name="van der Linden H."/>
            <person name="Goris M.G.A."/>
            <person name="Vinetz J.M."/>
            <person name="Sutton G.G."/>
            <person name="Nierman W.C."/>
            <person name="Fouts D.E."/>
        </authorList>
    </citation>
    <scope>NUCLEOTIDE SEQUENCE [LARGE SCALE GENOMIC DNA]</scope>
    <source>
        <strain evidence="14">5399</strain>
    </source>
</reference>
<dbReference type="GO" id="GO:0005525">
    <property type="term" value="F:GTP binding"/>
    <property type="evidence" value="ECO:0007669"/>
    <property type="project" value="UniProtKB-UniRule"/>
</dbReference>
<evidence type="ECO:0000256" key="5">
    <source>
        <dbReference type="ARBA" id="ARBA00022741"/>
    </source>
</evidence>
<evidence type="ECO:0000256" key="10">
    <source>
        <dbReference type="HAMAP-Rule" id="MF_01820"/>
    </source>
</evidence>
<dbReference type="SUPFAM" id="SSF52540">
    <property type="entry name" value="P-loop containing nucleoside triphosphate hydrolases"/>
    <property type="match status" value="1"/>
</dbReference>
<feature type="domain" description="EngC GTPase" evidence="12">
    <location>
        <begin position="117"/>
        <end position="268"/>
    </location>
</feature>
<dbReference type="GO" id="GO:0019843">
    <property type="term" value="F:rRNA binding"/>
    <property type="evidence" value="ECO:0007669"/>
    <property type="project" value="UniProtKB-KW"/>
</dbReference>
<feature type="binding site" evidence="10">
    <location>
        <begin position="212"/>
        <end position="220"/>
    </location>
    <ligand>
        <name>GTP</name>
        <dbReference type="ChEBI" id="CHEBI:37565"/>
    </ligand>
</feature>
<evidence type="ECO:0000259" key="12">
    <source>
        <dbReference type="PROSITE" id="PS50936"/>
    </source>
</evidence>
<dbReference type="InterPro" id="IPR004881">
    <property type="entry name" value="Ribosome_biogen_GTPase_RsgA"/>
</dbReference>
<gene>
    <name evidence="14" type="primary">rsgA_1</name>
    <name evidence="10" type="synonym">rsgA</name>
    <name evidence="14" type="ORF">LEP1GSC050_2941</name>
</gene>
<dbReference type="PANTHER" id="PTHR32120:SF10">
    <property type="entry name" value="SMALL RIBOSOMAL SUBUNIT BIOGENESIS GTPASE RSGA"/>
    <property type="match status" value="1"/>
</dbReference>
<evidence type="ECO:0000256" key="6">
    <source>
        <dbReference type="ARBA" id="ARBA00022801"/>
    </source>
</evidence>
<dbReference type="HAMAP" id="MF_01820">
    <property type="entry name" value="GTPase_RsgA"/>
    <property type="match status" value="1"/>
</dbReference>
<dbReference type="GO" id="GO:0046872">
    <property type="term" value="F:metal ion binding"/>
    <property type="evidence" value="ECO:0007669"/>
    <property type="project" value="UniProtKB-KW"/>
</dbReference>
<feature type="compositionally biased region" description="Basic and acidic residues" evidence="11">
    <location>
        <begin position="356"/>
        <end position="373"/>
    </location>
</feature>
<dbReference type="PROSITE" id="PS50936">
    <property type="entry name" value="ENGC_GTPASE"/>
    <property type="match status" value="1"/>
</dbReference>
<dbReference type="NCBIfam" id="TIGR00157">
    <property type="entry name" value="ribosome small subunit-dependent GTPase A"/>
    <property type="match status" value="1"/>
</dbReference>
<keyword evidence="4 10" id="KW-0699">rRNA-binding</keyword>
<dbReference type="GO" id="GO:0003924">
    <property type="term" value="F:GTPase activity"/>
    <property type="evidence" value="ECO:0007669"/>
    <property type="project" value="UniProtKB-UniRule"/>
</dbReference>
<keyword evidence="8 10" id="KW-0694">RNA-binding</keyword>
<evidence type="ECO:0000313" key="14">
    <source>
        <dbReference type="EMBL" id="EQA44296.1"/>
    </source>
</evidence>
<organism evidence="14 15">
    <name type="scientific">Leptospira broomii serovar Hurstbridge str. 5399</name>
    <dbReference type="NCBI Taxonomy" id="1049789"/>
    <lineage>
        <taxon>Bacteria</taxon>
        <taxon>Pseudomonadati</taxon>
        <taxon>Spirochaetota</taxon>
        <taxon>Spirochaetia</taxon>
        <taxon>Leptospirales</taxon>
        <taxon>Leptospiraceae</taxon>
        <taxon>Leptospira</taxon>
    </lineage>
</organism>
<comment type="subunit">
    <text evidence="10">Monomer. Associates with 30S ribosomal subunit, binds 16S rRNA.</text>
</comment>
<feature type="region of interest" description="Disordered" evidence="11">
    <location>
        <begin position="335"/>
        <end position="373"/>
    </location>
</feature>
<dbReference type="Pfam" id="PF03193">
    <property type="entry name" value="RsgA_GTPase"/>
    <property type="match status" value="1"/>
</dbReference>
<dbReference type="STRING" id="1049789.LEP1GSC050_2941"/>
<keyword evidence="2 10" id="KW-0690">Ribosome biogenesis</keyword>
<dbReference type="GO" id="GO:0005737">
    <property type="term" value="C:cytoplasm"/>
    <property type="evidence" value="ECO:0007669"/>
    <property type="project" value="UniProtKB-SubCell"/>
</dbReference>
<dbReference type="InterPro" id="IPR030378">
    <property type="entry name" value="G_CP_dom"/>
</dbReference>
<feature type="domain" description="CP-type G" evidence="13">
    <location>
        <begin position="106"/>
        <end position="270"/>
    </location>
</feature>
<keyword evidence="3 10" id="KW-0479">Metal-binding</keyword>
<dbReference type="CDD" id="cd01854">
    <property type="entry name" value="YjeQ_EngC"/>
    <property type="match status" value="1"/>
</dbReference>
<dbReference type="OrthoDB" id="9809485at2"/>
<keyword evidence="1 10" id="KW-0963">Cytoplasm</keyword>
<keyword evidence="15" id="KW-1185">Reference proteome</keyword>
<dbReference type="EMBL" id="AHMO02000008">
    <property type="protein sequence ID" value="EQA44296.1"/>
    <property type="molecule type" value="Genomic_DNA"/>
</dbReference>
<evidence type="ECO:0000256" key="8">
    <source>
        <dbReference type="ARBA" id="ARBA00022884"/>
    </source>
</evidence>
<keyword evidence="9 10" id="KW-0342">GTP-binding</keyword>
<feature type="binding site" evidence="10">
    <location>
        <position position="306"/>
    </location>
    <ligand>
        <name>Zn(2+)</name>
        <dbReference type="ChEBI" id="CHEBI:29105"/>
    </ligand>
</feature>
<comment type="cofactor">
    <cofactor evidence="10">
        <name>Zn(2+)</name>
        <dbReference type="ChEBI" id="CHEBI:29105"/>
    </cofactor>
    <text evidence="10">Binds 1 zinc ion per subunit.</text>
</comment>
<protein>
    <recommendedName>
        <fullName evidence="10">Small ribosomal subunit biogenesis GTPase RsgA</fullName>
        <ecNumber evidence="10">3.6.1.-</ecNumber>
    </recommendedName>
</protein>
<dbReference type="Gene3D" id="1.10.40.50">
    <property type="entry name" value="Probable gtpase engc, domain 3"/>
    <property type="match status" value="1"/>
</dbReference>
<dbReference type="Proteomes" id="UP000015454">
    <property type="component" value="Unassembled WGS sequence"/>
</dbReference>
<feature type="binding site" evidence="10">
    <location>
        <begin position="156"/>
        <end position="159"/>
    </location>
    <ligand>
        <name>GTP</name>
        <dbReference type="ChEBI" id="CHEBI:37565"/>
    </ligand>
</feature>
<name>T0F8P5_9LEPT</name>
<accession>T0F8P5</accession>
<dbReference type="InterPro" id="IPR027417">
    <property type="entry name" value="P-loop_NTPase"/>
</dbReference>
<feature type="binding site" evidence="10">
    <location>
        <position position="300"/>
    </location>
    <ligand>
        <name>Zn(2+)</name>
        <dbReference type="ChEBI" id="CHEBI:29105"/>
    </ligand>
</feature>
<evidence type="ECO:0000256" key="11">
    <source>
        <dbReference type="SAM" id="MobiDB-lite"/>
    </source>
</evidence>
<evidence type="ECO:0000256" key="4">
    <source>
        <dbReference type="ARBA" id="ARBA00022730"/>
    </source>
</evidence>
<comment type="caution">
    <text evidence="14">The sequence shown here is derived from an EMBL/GenBank/DDBJ whole genome shotgun (WGS) entry which is preliminary data.</text>
</comment>
<comment type="subcellular location">
    <subcellularLocation>
        <location evidence="10">Cytoplasm</location>
    </subcellularLocation>
</comment>
<evidence type="ECO:0000256" key="1">
    <source>
        <dbReference type="ARBA" id="ARBA00022490"/>
    </source>
</evidence>
<dbReference type="AlphaFoldDB" id="T0F8P5"/>
<dbReference type="PROSITE" id="PS51721">
    <property type="entry name" value="G_CP"/>
    <property type="match status" value="1"/>
</dbReference>
<dbReference type="PANTHER" id="PTHR32120">
    <property type="entry name" value="SMALL RIBOSOMAL SUBUNIT BIOGENESIS GTPASE RSGA"/>
    <property type="match status" value="1"/>
</dbReference>
<evidence type="ECO:0000313" key="15">
    <source>
        <dbReference type="Proteomes" id="UP000015454"/>
    </source>
</evidence>
<evidence type="ECO:0000259" key="13">
    <source>
        <dbReference type="PROSITE" id="PS51721"/>
    </source>
</evidence>
<evidence type="ECO:0000256" key="3">
    <source>
        <dbReference type="ARBA" id="ARBA00022723"/>
    </source>
</evidence>
<dbReference type="EC" id="3.6.1.-" evidence="10"/>
<sequence>MNHRPDLSLSAWDRDREREFQIISSLFGLRESFPARIIGEQGQEFKLQTAFEEGIGILTGALRFGANSILDLPIAGDWVLATKMDSEQFLIHSVLPRRSLLVRKSKGNLQRPDPIYANMDYIFLLHGLDGDFQPRRLERTLVQLWESGALPVIVLTKKDLYSDNQNELFDRIAQVKESCVGVEVHSISIFESIGLEELADYWSKESTSAFIGSSGVGKSSLLNLLLGKEFREVQNVRESDSKGKHTTSNRWMFRLSSGAWILDNPGMREIQLWSDGSGLAETFPEILEAAKGCKFPDCFHHSEPNCGVKTALEQGRISEDRFKSYLKLQRELSRNAQLASPTSGEARAQKAKWKSIHKEQKRLQHQREKERYQ</sequence>
<dbReference type="RefSeq" id="WP_010571128.1">
    <property type="nucleotide sequence ID" value="NZ_AHMO02000008.1"/>
</dbReference>
<dbReference type="GO" id="GO:0042274">
    <property type="term" value="P:ribosomal small subunit biogenesis"/>
    <property type="evidence" value="ECO:0007669"/>
    <property type="project" value="UniProtKB-UniRule"/>
</dbReference>
<proteinExistence type="inferred from homology"/>
<dbReference type="InterPro" id="IPR010914">
    <property type="entry name" value="RsgA_GTPase_dom"/>
</dbReference>
<dbReference type="Gene3D" id="3.40.50.300">
    <property type="entry name" value="P-loop containing nucleotide triphosphate hydrolases"/>
    <property type="match status" value="1"/>
</dbReference>
<evidence type="ECO:0000256" key="2">
    <source>
        <dbReference type="ARBA" id="ARBA00022517"/>
    </source>
</evidence>
<evidence type="ECO:0000256" key="7">
    <source>
        <dbReference type="ARBA" id="ARBA00022833"/>
    </source>
</evidence>
<keyword evidence="6 10" id="KW-0378">Hydrolase</keyword>
<feature type="binding site" evidence="10">
    <location>
        <position position="298"/>
    </location>
    <ligand>
        <name>Zn(2+)</name>
        <dbReference type="ChEBI" id="CHEBI:29105"/>
    </ligand>
</feature>
<evidence type="ECO:0000256" key="9">
    <source>
        <dbReference type="ARBA" id="ARBA00023134"/>
    </source>
</evidence>
<comment type="function">
    <text evidence="10">One of several proteins that assist in the late maturation steps of the functional core of the 30S ribosomal subunit. Helps release RbfA from mature subunits. May play a role in the assembly of ribosomal proteins into the subunit. Circularly permuted GTPase that catalyzes slow GTP hydrolysis, GTPase activity is stimulated by the 30S ribosomal subunit.</text>
</comment>
<keyword evidence="5 10" id="KW-0547">Nucleotide-binding</keyword>
<comment type="similarity">
    <text evidence="10">Belongs to the TRAFAC class YlqF/YawG GTPase family. RsgA subfamily.</text>
</comment>
<feature type="binding site" evidence="10">
    <location>
        <position position="293"/>
    </location>
    <ligand>
        <name>Zn(2+)</name>
        <dbReference type="ChEBI" id="CHEBI:29105"/>
    </ligand>
</feature>